<evidence type="ECO:0000259" key="9">
    <source>
        <dbReference type="Pfam" id="PF08016"/>
    </source>
</evidence>
<feature type="transmembrane region" description="Helical" evidence="8">
    <location>
        <begin position="386"/>
        <end position="406"/>
    </location>
</feature>
<protein>
    <submittedName>
        <fullName evidence="11">Uncharacterized protein</fullName>
    </submittedName>
</protein>
<feature type="disulfide bond" evidence="7">
    <location>
        <begin position="159"/>
        <end position="172"/>
    </location>
</feature>
<feature type="transmembrane region" description="Helical" evidence="8">
    <location>
        <begin position="344"/>
        <end position="366"/>
    </location>
</feature>
<dbReference type="InterPro" id="IPR046791">
    <property type="entry name" value="Polycystin_dom"/>
</dbReference>
<keyword evidence="12" id="KW-1185">Reference proteome</keyword>
<dbReference type="GO" id="GO:0005509">
    <property type="term" value="F:calcium ion binding"/>
    <property type="evidence" value="ECO:0007669"/>
    <property type="project" value="InterPro"/>
</dbReference>
<evidence type="ECO:0000313" key="11">
    <source>
        <dbReference type="EMBL" id="CEO95048.1"/>
    </source>
</evidence>
<dbReference type="PRINTS" id="PR01433">
    <property type="entry name" value="POLYCYSTIN2"/>
</dbReference>
<keyword evidence="3 8" id="KW-0812">Transmembrane</keyword>
<dbReference type="STRING" id="37360.A0A0G4IIQ6"/>
<accession>A0A0G4IIQ6</accession>
<dbReference type="Proteomes" id="UP000039324">
    <property type="component" value="Unassembled WGS sequence"/>
</dbReference>
<evidence type="ECO:0000256" key="2">
    <source>
        <dbReference type="ARBA" id="ARBA00007200"/>
    </source>
</evidence>
<evidence type="ECO:0000256" key="1">
    <source>
        <dbReference type="ARBA" id="ARBA00004141"/>
    </source>
</evidence>
<organism evidence="11 12">
    <name type="scientific">Plasmodiophora brassicae</name>
    <name type="common">Clubroot disease agent</name>
    <dbReference type="NCBI Taxonomy" id="37360"/>
    <lineage>
        <taxon>Eukaryota</taxon>
        <taxon>Sar</taxon>
        <taxon>Rhizaria</taxon>
        <taxon>Endomyxa</taxon>
        <taxon>Phytomyxea</taxon>
        <taxon>Plasmodiophorida</taxon>
        <taxon>Plasmodiophoridae</taxon>
        <taxon>Plasmodiophora</taxon>
    </lineage>
</organism>
<dbReference type="InterPro" id="IPR051223">
    <property type="entry name" value="Polycystin"/>
</dbReference>
<dbReference type="EMBL" id="CDSF01000002">
    <property type="protein sequence ID" value="CEO95048.1"/>
    <property type="molecule type" value="Genomic_DNA"/>
</dbReference>
<keyword evidence="5 8" id="KW-0472">Membrane</keyword>
<sequence length="587" mass="64243">MATPPTPRVVDAVVRRGSVSGVPTPRSARQRARDQRARLLEFIRFAVFAVVFGAAVYGRANPSCTRHLVVVRRRSLTLPPPATFDWTSFLRDRFAGSAALSAASLDRVSSVEQFWAYLNRTFVPSLVPDVLAGRPIGYEGSYLLGVVRLRQMRVAPVPCSPTNNMLDAMAVCFPSAFSSATMHTLPFGGPSGAMFEWGSNDDPPINAWLIAPNPDYEHGAYAVDLVGALAADQATVRRLRDNGFVDVFTRAILVEFAVYNVAVDRLCAVRIEFQMPAVGGVTPRMALRVVNAFPYATTPGIVVGIAEGLFLIAYANMFVSIVYRARHLRGRFLSSVSDLVDAANMVLFAVLIALRAVVIVASARLLALTAPAAYTNWQNLAYTHTVVVNVASCCVLFTCLHVLKYLSRLSDSLRSVKRVFAESSANLFAFLLVFIIVFFGFVQAFFMAFQGDIVAFRSIWQTFLTLFGSLSPRERFDYDSVVQSNYLLGPALVFCFVILIDLLLGHVFLAIVHSSYTQQHLLQKDLDFQKTVLDTLNGGGSPAAMRRLTLAQRVRRMLDLLMRPASVSQVDRAPAPPAAAAPTAAPS</sequence>
<dbReference type="InterPro" id="IPR003915">
    <property type="entry name" value="PKD_2"/>
</dbReference>
<evidence type="ECO:0000313" key="12">
    <source>
        <dbReference type="Proteomes" id="UP000039324"/>
    </source>
</evidence>
<dbReference type="OrthoDB" id="6595841at2759"/>
<feature type="transmembrane region" description="Helical" evidence="8">
    <location>
        <begin position="39"/>
        <end position="58"/>
    </location>
</feature>
<comment type="subcellular location">
    <subcellularLocation>
        <location evidence="1">Membrane</location>
        <topology evidence="1">Multi-pass membrane protein</topology>
    </subcellularLocation>
</comment>
<evidence type="ECO:0000256" key="8">
    <source>
        <dbReference type="SAM" id="Phobius"/>
    </source>
</evidence>
<dbReference type="PANTHER" id="PTHR10877:SF183">
    <property type="entry name" value="AT14535P-RELATED"/>
    <property type="match status" value="1"/>
</dbReference>
<dbReference type="PANTHER" id="PTHR10877">
    <property type="entry name" value="POLYCYSTIN FAMILY MEMBER"/>
    <property type="match status" value="1"/>
</dbReference>
<feature type="domain" description="Polycystin" evidence="10">
    <location>
        <begin position="105"/>
        <end position="290"/>
    </location>
</feature>
<feature type="transmembrane region" description="Helical" evidence="8">
    <location>
        <begin position="486"/>
        <end position="512"/>
    </location>
</feature>
<evidence type="ECO:0000256" key="3">
    <source>
        <dbReference type="ARBA" id="ARBA00022692"/>
    </source>
</evidence>
<dbReference type="Pfam" id="PF08016">
    <property type="entry name" value="PKD_channel"/>
    <property type="match status" value="1"/>
</dbReference>
<keyword evidence="4 8" id="KW-1133">Transmembrane helix</keyword>
<evidence type="ECO:0000256" key="6">
    <source>
        <dbReference type="ARBA" id="ARBA00023180"/>
    </source>
</evidence>
<dbReference type="GO" id="GO:0016020">
    <property type="term" value="C:membrane"/>
    <property type="evidence" value="ECO:0007669"/>
    <property type="project" value="UniProtKB-SubCell"/>
</dbReference>
<name>A0A0G4IIQ6_PLABS</name>
<feature type="transmembrane region" description="Helical" evidence="8">
    <location>
        <begin position="427"/>
        <end position="449"/>
    </location>
</feature>
<dbReference type="InterPro" id="IPR013122">
    <property type="entry name" value="PKD1_2_channel"/>
</dbReference>
<evidence type="ECO:0000256" key="5">
    <source>
        <dbReference type="ARBA" id="ARBA00023136"/>
    </source>
</evidence>
<evidence type="ECO:0000259" key="10">
    <source>
        <dbReference type="Pfam" id="PF20519"/>
    </source>
</evidence>
<feature type="domain" description="Polycystin cation channel PKD1/PKD2" evidence="9">
    <location>
        <begin position="305"/>
        <end position="517"/>
    </location>
</feature>
<feature type="transmembrane region" description="Helical" evidence="8">
    <location>
        <begin position="301"/>
        <end position="323"/>
    </location>
</feature>
<reference evidence="11 12" key="1">
    <citation type="submission" date="2015-02" db="EMBL/GenBank/DDBJ databases">
        <authorList>
            <person name="Chooi Y.-H."/>
        </authorList>
    </citation>
    <scope>NUCLEOTIDE SEQUENCE [LARGE SCALE GENOMIC DNA]</scope>
    <source>
        <strain evidence="11">E3</strain>
    </source>
</reference>
<comment type="similarity">
    <text evidence="2">Belongs to the polycystin family.</text>
</comment>
<proteinExistence type="inferred from homology"/>
<evidence type="ECO:0000256" key="4">
    <source>
        <dbReference type="ARBA" id="ARBA00022989"/>
    </source>
</evidence>
<dbReference type="AlphaFoldDB" id="A0A0G4IIQ6"/>
<evidence type="ECO:0000256" key="7">
    <source>
        <dbReference type="PIRSR" id="PIRSR603915-2"/>
    </source>
</evidence>
<gene>
    <name evidence="11" type="ORF">PBRA_003861</name>
</gene>
<keyword evidence="6" id="KW-0325">Glycoprotein</keyword>
<dbReference type="Pfam" id="PF20519">
    <property type="entry name" value="Polycystin_dom"/>
    <property type="match status" value="1"/>
</dbReference>